<dbReference type="Proteomes" id="UP000241462">
    <property type="component" value="Unassembled WGS sequence"/>
</dbReference>
<comment type="similarity">
    <text evidence="5">Belongs to the SAT4 family.</text>
</comment>
<protein>
    <recommendedName>
        <fullName evidence="7">Rhodopsin domain-containing protein</fullName>
    </recommendedName>
</protein>
<dbReference type="OrthoDB" id="5342292at2759"/>
<keyword evidence="2 6" id="KW-0812">Transmembrane</keyword>
<dbReference type="GO" id="GO:0016020">
    <property type="term" value="C:membrane"/>
    <property type="evidence" value="ECO:0007669"/>
    <property type="project" value="UniProtKB-SubCell"/>
</dbReference>
<dbReference type="PANTHER" id="PTHR33048">
    <property type="entry name" value="PTH11-LIKE INTEGRAL MEMBRANE PROTEIN (AFU_ORTHOLOGUE AFUA_5G11245)"/>
    <property type="match status" value="1"/>
</dbReference>
<dbReference type="STRING" id="2025994.A0A2T2ZWA8"/>
<evidence type="ECO:0000256" key="4">
    <source>
        <dbReference type="ARBA" id="ARBA00023136"/>
    </source>
</evidence>
<dbReference type="InterPro" id="IPR049326">
    <property type="entry name" value="Rhodopsin_dom_fungi"/>
</dbReference>
<keyword evidence="3 6" id="KW-1133">Transmembrane helix</keyword>
<reference evidence="8 9" key="1">
    <citation type="journal article" date="2018" name="Mycol. Prog.">
        <title>Coniella lustricola, a new species from submerged detritus.</title>
        <authorList>
            <person name="Raudabaugh D.B."/>
            <person name="Iturriaga T."/>
            <person name="Carver A."/>
            <person name="Mondo S."/>
            <person name="Pangilinan J."/>
            <person name="Lipzen A."/>
            <person name="He G."/>
            <person name="Amirebrahimi M."/>
            <person name="Grigoriev I.V."/>
            <person name="Miller A.N."/>
        </authorList>
    </citation>
    <scope>NUCLEOTIDE SEQUENCE [LARGE SCALE GENOMIC DNA]</scope>
    <source>
        <strain evidence="8 9">B22-T-1</strain>
    </source>
</reference>
<feature type="non-terminal residue" evidence="8">
    <location>
        <position position="1"/>
    </location>
</feature>
<feature type="transmembrane region" description="Helical" evidence="6">
    <location>
        <begin position="6"/>
        <end position="30"/>
    </location>
</feature>
<dbReference type="EMBL" id="KZ678613">
    <property type="protein sequence ID" value="PSR78342.1"/>
    <property type="molecule type" value="Genomic_DNA"/>
</dbReference>
<sequence length="289" mass="31718">LAADRSSELVAVCIGFIVLTTVVLVLRFYAKRFQEGGFFADDGFLIAAYIDNLGMCAVGIIMTQVGGVGRHVTYLEENDPAALVGWARCLIAFQLLYFSSVALPKLSILCLYKRLFNWKGSILVLWRVIFALTVMTSVALDGATLFQCRPLQYWWDRTIEGGTCFDTQAFFHASAIPGCLLDASIMALPVGTIWRLQINMIKRLALLGIFIVASFGIVASIVRTSVFFSTSAFGDRTWASIDLVGWSIIETGVYIITCCLPHLKPLVSRYTPAGVKSFFKSSVSSATNS</sequence>
<accession>A0A2T2ZWA8</accession>
<feature type="transmembrane region" description="Helical" evidence="6">
    <location>
        <begin position="124"/>
        <end position="146"/>
    </location>
</feature>
<evidence type="ECO:0000256" key="1">
    <source>
        <dbReference type="ARBA" id="ARBA00004141"/>
    </source>
</evidence>
<feature type="transmembrane region" description="Helical" evidence="6">
    <location>
        <begin position="204"/>
        <end position="223"/>
    </location>
</feature>
<feature type="transmembrane region" description="Helical" evidence="6">
    <location>
        <begin position="83"/>
        <end position="103"/>
    </location>
</feature>
<feature type="transmembrane region" description="Helical" evidence="6">
    <location>
        <begin position="42"/>
        <end position="63"/>
    </location>
</feature>
<name>A0A2T2ZWA8_9PEZI</name>
<evidence type="ECO:0000256" key="6">
    <source>
        <dbReference type="SAM" id="Phobius"/>
    </source>
</evidence>
<dbReference type="InterPro" id="IPR052337">
    <property type="entry name" value="SAT4-like"/>
</dbReference>
<dbReference type="AlphaFoldDB" id="A0A2T2ZWA8"/>
<evidence type="ECO:0000259" key="7">
    <source>
        <dbReference type="Pfam" id="PF20684"/>
    </source>
</evidence>
<feature type="non-terminal residue" evidence="8">
    <location>
        <position position="289"/>
    </location>
</feature>
<dbReference type="InParanoid" id="A0A2T2ZWA8"/>
<keyword evidence="4 6" id="KW-0472">Membrane</keyword>
<feature type="domain" description="Rhodopsin" evidence="7">
    <location>
        <begin position="26"/>
        <end position="269"/>
    </location>
</feature>
<gene>
    <name evidence="8" type="ORF">BD289DRAFT_344144</name>
</gene>
<dbReference type="Pfam" id="PF20684">
    <property type="entry name" value="Fung_rhodopsin"/>
    <property type="match status" value="1"/>
</dbReference>
<feature type="transmembrane region" description="Helical" evidence="6">
    <location>
        <begin position="169"/>
        <end position="192"/>
    </location>
</feature>
<evidence type="ECO:0000256" key="3">
    <source>
        <dbReference type="ARBA" id="ARBA00022989"/>
    </source>
</evidence>
<dbReference type="PANTHER" id="PTHR33048:SF47">
    <property type="entry name" value="INTEGRAL MEMBRANE PROTEIN-RELATED"/>
    <property type="match status" value="1"/>
</dbReference>
<comment type="subcellular location">
    <subcellularLocation>
        <location evidence="1">Membrane</location>
        <topology evidence="1">Multi-pass membrane protein</topology>
    </subcellularLocation>
</comment>
<evidence type="ECO:0000313" key="9">
    <source>
        <dbReference type="Proteomes" id="UP000241462"/>
    </source>
</evidence>
<feature type="transmembrane region" description="Helical" evidence="6">
    <location>
        <begin position="243"/>
        <end position="263"/>
    </location>
</feature>
<keyword evidence="9" id="KW-1185">Reference proteome</keyword>
<evidence type="ECO:0000256" key="2">
    <source>
        <dbReference type="ARBA" id="ARBA00022692"/>
    </source>
</evidence>
<evidence type="ECO:0000313" key="8">
    <source>
        <dbReference type="EMBL" id="PSR78342.1"/>
    </source>
</evidence>
<evidence type="ECO:0000256" key="5">
    <source>
        <dbReference type="ARBA" id="ARBA00038359"/>
    </source>
</evidence>
<organism evidence="8 9">
    <name type="scientific">Coniella lustricola</name>
    <dbReference type="NCBI Taxonomy" id="2025994"/>
    <lineage>
        <taxon>Eukaryota</taxon>
        <taxon>Fungi</taxon>
        <taxon>Dikarya</taxon>
        <taxon>Ascomycota</taxon>
        <taxon>Pezizomycotina</taxon>
        <taxon>Sordariomycetes</taxon>
        <taxon>Sordariomycetidae</taxon>
        <taxon>Diaporthales</taxon>
        <taxon>Schizoparmaceae</taxon>
        <taxon>Coniella</taxon>
    </lineage>
</organism>
<proteinExistence type="inferred from homology"/>